<evidence type="ECO:0000256" key="3">
    <source>
        <dbReference type="ARBA" id="ARBA00023002"/>
    </source>
</evidence>
<comment type="caution">
    <text evidence="4">The sequence shown here is derived from an EMBL/GenBank/DDBJ whole genome shotgun (WGS) entry which is preliminary data.</text>
</comment>
<sequence>MSSAFVVNADIKPPNDITQASRSLFIKCDLMEFLFEGIDELEPTEPNLKLVDVNLIGVIYTAKLAAHYFHRQPRETFDRCLIVVGSIMGFIDTQGSSIYGAAKHGVRGLMCCLRRKGALRVNLLAPWFTATDIMPRDFMESLTQQFRAQGLDFAAVEDAVSAVFRIITDSSINGRSIAVVPRQLSASGYLDLDLDDFVAGTPADKMQKVASSISYGFMSK</sequence>
<evidence type="ECO:0000256" key="2">
    <source>
        <dbReference type="ARBA" id="ARBA00022857"/>
    </source>
</evidence>
<organism evidence="4 5">
    <name type="scientific">Parascedosporium putredinis</name>
    <dbReference type="NCBI Taxonomy" id="1442378"/>
    <lineage>
        <taxon>Eukaryota</taxon>
        <taxon>Fungi</taxon>
        <taxon>Dikarya</taxon>
        <taxon>Ascomycota</taxon>
        <taxon>Pezizomycotina</taxon>
        <taxon>Sordariomycetes</taxon>
        <taxon>Hypocreomycetidae</taxon>
        <taxon>Microascales</taxon>
        <taxon>Microascaceae</taxon>
        <taxon>Parascedosporium</taxon>
    </lineage>
</organism>
<accession>A0A9P1H5W7</accession>
<keyword evidence="3" id="KW-0560">Oxidoreductase</keyword>
<dbReference type="Proteomes" id="UP000838763">
    <property type="component" value="Unassembled WGS sequence"/>
</dbReference>
<dbReference type="PANTHER" id="PTHR44229">
    <property type="entry name" value="15-HYDROXYPROSTAGLANDIN DEHYDROGENASE [NAD(+)]"/>
    <property type="match status" value="1"/>
</dbReference>
<dbReference type="SUPFAM" id="SSF51735">
    <property type="entry name" value="NAD(P)-binding Rossmann-fold domains"/>
    <property type="match status" value="1"/>
</dbReference>
<evidence type="ECO:0000313" key="5">
    <source>
        <dbReference type="Proteomes" id="UP000838763"/>
    </source>
</evidence>
<dbReference type="Gene3D" id="3.40.50.720">
    <property type="entry name" value="NAD(P)-binding Rossmann-like Domain"/>
    <property type="match status" value="1"/>
</dbReference>
<gene>
    <name evidence="4" type="ORF">PPNO1_LOCUS5555</name>
</gene>
<dbReference type="AlphaFoldDB" id="A0A9P1H5W7"/>
<evidence type="ECO:0000313" key="4">
    <source>
        <dbReference type="EMBL" id="CAI4215881.1"/>
    </source>
</evidence>
<protein>
    <submittedName>
        <fullName evidence="4">Uncharacterized protein</fullName>
    </submittedName>
</protein>
<dbReference type="OrthoDB" id="5371740at2759"/>
<dbReference type="GO" id="GO:0016616">
    <property type="term" value="F:oxidoreductase activity, acting on the CH-OH group of donors, NAD or NADP as acceptor"/>
    <property type="evidence" value="ECO:0007669"/>
    <property type="project" value="TreeGrafter"/>
</dbReference>
<keyword evidence="2" id="KW-0521">NADP</keyword>
<reference evidence="4" key="1">
    <citation type="submission" date="2022-11" db="EMBL/GenBank/DDBJ databases">
        <authorList>
            <person name="Scott C."/>
            <person name="Bruce N."/>
        </authorList>
    </citation>
    <scope>NUCLEOTIDE SEQUENCE</scope>
</reference>
<evidence type="ECO:0000256" key="1">
    <source>
        <dbReference type="ARBA" id="ARBA00006484"/>
    </source>
</evidence>
<keyword evidence="5" id="KW-1185">Reference proteome</keyword>
<dbReference type="PROSITE" id="PS00061">
    <property type="entry name" value="ADH_SHORT"/>
    <property type="match status" value="1"/>
</dbReference>
<dbReference type="EMBL" id="CALLCH030000013">
    <property type="protein sequence ID" value="CAI4215881.1"/>
    <property type="molecule type" value="Genomic_DNA"/>
</dbReference>
<dbReference type="Pfam" id="PF00106">
    <property type="entry name" value="adh_short"/>
    <property type="match status" value="1"/>
</dbReference>
<dbReference type="PANTHER" id="PTHR44229:SF4">
    <property type="entry name" value="15-HYDROXYPROSTAGLANDIN DEHYDROGENASE [NAD(+)]"/>
    <property type="match status" value="1"/>
</dbReference>
<comment type="similarity">
    <text evidence="1">Belongs to the short-chain dehydrogenases/reductases (SDR) family.</text>
</comment>
<dbReference type="InterPro" id="IPR002347">
    <property type="entry name" value="SDR_fam"/>
</dbReference>
<dbReference type="GO" id="GO:0005737">
    <property type="term" value="C:cytoplasm"/>
    <property type="evidence" value="ECO:0007669"/>
    <property type="project" value="TreeGrafter"/>
</dbReference>
<name>A0A9P1H5W7_9PEZI</name>
<proteinExistence type="inferred from homology"/>
<dbReference type="InterPro" id="IPR036291">
    <property type="entry name" value="NAD(P)-bd_dom_sf"/>
</dbReference>
<dbReference type="InterPro" id="IPR020904">
    <property type="entry name" value="Sc_DH/Rdtase_CS"/>
</dbReference>